<dbReference type="OrthoDB" id="418492at2759"/>
<evidence type="ECO:0000256" key="1">
    <source>
        <dbReference type="ARBA" id="ARBA00022737"/>
    </source>
</evidence>
<dbReference type="Gene3D" id="3.80.10.10">
    <property type="entry name" value="Ribonuclease Inhibitor"/>
    <property type="match status" value="3"/>
</dbReference>
<dbReference type="PANTHER" id="PTHR47186:SF3">
    <property type="entry name" value="OS09G0267800 PROTEIN"/>
    <property type="match status" value="1"/>
</dbReference>
<dbReference type="Proteomes" id="UP000078348">
    <property type="component" value="Unassembled WGS sequence"/>
</dbReference>
<dbReference type="SMART" id="SM00698">
    <property type="entry name" value="MORN"/>
    <property type="match status" value="2"/>
</dbReference>
<dbReference type="EMBL" id="LXWW01000098">
    <property type="protein sequence ID" value="OAO16115.1"/>
    <property type="molecule type" value="Genomic_DNA"/>
</dbReference>
<evidence type="ECO:0000313" key="3">
    <source>
        <dbReference type="Proteomes" id="UP000078348"/>
    </source>
</evidence>
<comment type="caution">
    <text evidence="2">The sequence shown here is derived from an EMBL/GenBank/DDBJ whole genome shotgun (WGS) entry which is preliminary data.</text>
</comment>
<gene>
    <name evidence="2" type="ORF">AV274_2165</name>
</gene>
<proteinExistence type="predicted"/>
<organism evidence="2 3">
    <name type="scientific">Blastocystis sp. subtype 1 (strain ATCC 50177 / NandII)</name>
    <dbReference type="NCBI Taxonomy" id="478820"/>
    <lineage>
        <taxon>Eukaryota</taxon>
        <taxon>Sar</taxon>
        <taxon>Stramenopiles</taxon>
        <taxon>Bigyra</taxon>
        <taxon>Opalozoa</taxon>
        <taxon>Opalinata</taxon>
        <taxon>Blastocystidae</taxon>
        <taxon>Blastocystis</taxon>
    </lineage>
</organism>
<dbReference type="InterPro" id="IPR003409">
    <property type="entry name" value="MORN"/>
</dbReference>
<accession>A0A196SGD4</accession>
<protein>
    <submittedName>
        <fullName evidence="2">Nexus protein</fullName>
    </submittedName>
</protein>
<keyword evidence="3" id="KW-1185">Reference proteome</keyword>
<sequence length="1440" mass="158920">MDALLTSLQLYASKTGDVAVERDNDSGCLILRYKNIPLVLKSQNVSSTSDFTGTLQLTNDSKTVSLEFHVMKGNIYGLSTFTVNGASTVYSDEKGIRSLTLYFVSFYSLTRSNDQSATVKYYLPSINEMVTKHYKNDICIRDKVKTWNGVQYMYKYSPYALRKTVYPLTRRDISIPIAFFHEDGTPKRVAVMEGNTILYTAKYFIDSTMIMYDQKDSIVYQGEYVFCKPFFFLPHGKGEQYLHGKKLYSGHFEYGVRSGKGKLYYSNGKVKYDGNWECDRPHGAGTICNKDGQPYCQITSRYGDFTRFLRKETVFEYFPSEGLFSFLTKAHVEVYSQINQIPFSSRQRDIQFTYDLSGLTLTDNQLKKYEAPVVSPYAAVKIQKAEALRRLLLASGCNIDDPNSVVHLTVPNGWQPFSKTAIDFSLLGWLEELVVGDSALQRVTDVVARFLLRLRTIAIGDNACSCASVELGCLPALRSLTFGEHACQISSTIAIENCITLEFIHFSADCFGKLLSLSLTHHPALKTVFFGSNAFASLTSLSITHCPMLGSIELMKDSLPSISFLSLKKLPLFSTIAGGNGCFTNLSTLVTLEIRDTSLLKPSGFLFDVPSSLQRLTTLLLDSPSLLSFFIQSFRKDFFPLTDTGMPANTPLAFATSIRLTHNLASSLRELDWSVFSFVTTIQLTDGFDTRGSFLVCDLPCLKTLIVGDGCFSAPGTDRRLVLRSLPQLTALSIGKESFSFFSRCSLNNLPALTSFSIGVSTTQHITESYPNATSLFIGNASALDTVQLGANAFPQGQHLTLRDLPRLNRLSVGANCFNGDVHDGVLLLQNTPSLRTFSIASGTSPSFNNFATVQVDASLSPTGWSWTTKCFRFVSSPSKNAQVNAKIMERSLRLPDSYCLSSTKKSITTISSTVTEIVVCADFAGSPSQTVFAVESKPRLRQLVVENSALPWVLSMQVANNPCLQRIRLGRNCFACTGGKGALTVKGCRQLEEFSMGPYCFVAVSVMTFCDLAALSDFAFNPTSLQSCESIAFTRCGQLNQIAFPPHSFPSIAAITISDMAELQTIVFGEDSCCGVKSKNPAFSCTKCPSLRLIDFGDNINSLSLTSFFSFTIAQCPQLRPGEFDILRTKPFLGFKQTNVESDPDGYMALFLRSDSAPTPDTITASACCAISQSAECVVIADASLNGSTFTSLTLRGYPNLQFLTIGSFCCVNVTTVNFSQLPSLYRLTIEASSFRSSEGTKASFYNCPKLDAILIGNGCFMFFDDLSISNLPALKRLFVGSLEVSEDGLGCFSAAQKFSLSKLPSLCVLLFGCNAFANGRELVLRNMKSLHSVLFGENAWRMDEENVMFNNHGTMKYSNTLVLESLPALKNMVVNNHYSTALEYVGVVKVRDQFHPKFSFSRSLYSLKHVSLHLHQNSCSMCDTISHLSTSFVVKRDY</sequence>
<name>A0A196SGD4_BLAHN</name>
<keyword evidence="1" id="KW-0677">Repeat</keyword>
<dbReference type="PANTHER" id="PTHR47186">
    <property type="entry name" value="LEUCINE-RICH REPEAT-CONTAINING PROTEIN 57"/>
    <property type="match status" value="1"/>
</dbReference>
<dbReference type="SUPFAM" id="SSF82185">
    <property type="entry name" value="Histone H3 K4-specific methyltransferase SET7/9 N-terminal domain"/>
    <property type="match status" value="1"/>
</dbReference>
<dbReference type="Gene3D" id="2.20.110.10">
    <property type="entry name" value="Histone H3 K4-specific methyltransferase SET7/9 N-terminal domain"/>
    <property type="match status" value="1"/>
</dbReference>
<evidence type="ECO:0000313" key="2">
    <source>
        <dbReference type="EMBL" id="OAO16115.1"/>
    </source>
</evidence>
<dbReference type="InterPro" id="IPR032675">
    <property type="entry name" value="LRR_dom_sf"/>
</dbReference>
<dbReference type="SUPFAM" id="SSF52058">
    <property type="entry name" value="L domain-like"/>
    <property type="match status" value="2"/>
</dbReference>
<reference evidence="2 3" key="1">
    <citation type="submission" date="2016-05" db="EMBL/GenBank/DDBJ databases">
        <title>Nuclear genome of Blastocystis sp. subtype 1 NandII.</title>
        <authorList>
            <person name="Gentekaki E."/>
            <person name="Curtis B."/>
            <person name="Stairs C."/>
            <person name="Eme L."/>
            <person name="Herman E."/>
            <person name="Klimes V."/>
            <person name="Arias M.C."/>
            <person name="Elias M."/>
            <person name="Hilliou F."/>
            <person name="Klute M."/>
            <person name="Malik S.-B."/>
            <person name="Pightling A."/>
            <person name="Rachubinski R."/>
            <person name="Salas D."/>
            <person name="Schlacht A."/>
            <person name="Suga H."/>
            <person name="Archibald J."/>
            <person name="Ball S.G."/>
            <person name="Clark G."/>
            <person name="Dacks J."/>
            <person name="Van Der Giezen M."/>
            <person name="Tsaousis A."/>
            <person name="Roger A."/>
        </authorList>
    </citation>
    <scope>NUCLEOTIDE SEQUENCE [LARGE SCALE GENOMIC DNA]</scope>
    <source>
        <strain evidence="3">ATCC 50177 / NandII</strain>
    </source>
</reference>